<dbReference type="Proteomes" id="UP001152797">
    <property type="component" value="Unassembled WGS sequence"/>
</dbReference>
<dbReference type="CDD" id="cd07067">
    <property type="entry name" value="HP_PGM_like"/>
    <property type="match status" value="1"/>
</dbReference>
<feature type="binding site" evidence="1">
    <location>
        <position position="106"/>
    </location>
    <ligand>
        <name>substrate</name>
    </ligand>
</feature>
<name>A0A9P1CW19_9DINO</name>
<dbReference type="InterPro" id="IPR050275">
    <property type="entry name" value="PGM_Phosphatase"/>
</dbReference>
<dbReference type="EMBL" id="CAMXCT010002615">
    <property type="protein sequence ID" value="CAI3999344.1"/>
    <property type="molecule type" value="Genomic_DNA"/>
</dbReference>
<feature type="binding site" evidence="1">
    <location>
        <begin position="27"/>
        <end position="34"/>
    </location>
    <ligand>
        <name>substrate</name>
    </ligand>
</feature>
<dbReference type="GO" id="GO:0005829">
    <property type="term" value="C:cytosol"/>
    <property type="evidence" value="ECO:0007669"/>
    <property type="project" value="TreeGrafter"/>
</dbReference>
<evidence type="ECO:0000313" key="5">
    <source>
        <dbReference type="Proteomes" id="UP001152797"/>
    </source>
</evidence>
<dbReference type="InterPro" id="IPR029033">
    <property type="entry name" value="His_PPase_superfam"/>
</dbReference>
<organism evidence="2">
    <name type="scientific">Cladocopium goreaui</name>
    <dbReference type="NCBI Taxonomy" id="2562237"/>
    <lineage>
        <taxon>Eukaryota</taxon>
        <taxon>Sar</taxon>
        <taxon>Alveolata</taxon>
        <taxon>Dinophyceae</taxon>
        <taxon>Suessiales</taxon>
        <taxon>Symbiodiniaceae</taxon>
        <taxon>Cladocopium</taxon>
    </lineage>
</organism>
<evidence type="ECO:0000313" key="2">
    <source>
        <dbReference type="EMBL" id="CAI3999344.1"/>
    </source>
</evidence>
<evidence type="ECO:0000313" key="3">
    <source>
        <dbReference type="EMBL" id="CAL1152719.1"/>
    </source>
</evidence>
<dbReference type="Gene3D" id="3.40.50.1240">
    <property type="entry name" value="Phosphoglycerate mutase-like"/>
    <property type="match status" value="1"/>
</dbReference>
<dbReference type="AlphaFoldDB" id="A0A9P1CW19"/>
<dbReference type="OrthoDB" id="444274at2759"/>
<accession>A0A9P1CW19</accession>
<dbReference type="SUPFAM" id="SSF53254">
    <property type="entry name" value="Phosphoglycerate mutase-like"/>
    <property type="match status" value="1"/>
</dbReference>
<protein>
    <submittedName>
        <fullName evidence="4">ADP-ribosylation factor</fullName>
    </submittedName>
</protein>
<reference evidence="3" key="2">
    <citation type="submission" date="2024-04" db="EMBL/GenBank/DDBJ databases">
        <authorList>
            <person name="Chen Y."/>
            <person name="Shah S."/>
            <person name="Dougan E. K."/>
            <person name="Thang M."/>
            <person name="Chan C."/>
        </authorList>
    </citation>
    <scope>NUCLEOTIDE SEQUENCE [LARGE SCALE GENOMIC DNA]</scope>
</reference>
<proteinExistence type="predicted"/>
<dbReference type="EMBL" id="CAMXCT020002615">
    <property type="protein sequence ID" value="CAL1152719.1"/>
    <property type="molecule type" value="Genomic_DNA"/>
</dbReference>
<evidence type="ECO:0000313" key="4">
    <source>
        <dbReference type="EMBL" id="CAL4786656.1"/>
    </source>
</evidence>
<dbReference type="EMBL" id="CAMXCT030002615">
    <property type="protein sequence ID" value="CAL4786656.1"/>
    <property type="molecule type" value="Genomic_DNA"/>
</dbReference>
<feature type="non-terminal residue" evidence="2">
    <location>
        <position position="290"/>
    </location>
</feature>
<dbReference type="SMART" id="SM00855">
    <property type="entry name" value="PGAM"/>
    <property type="match status" value="1"/>
</dbReference>
<comment type="caution">
    <text evidence="2">The sequence shown here is derived from an EMBL/GenBank/DDBJ whole genome shotgun (WGS) entry which is preliminary data.</text>
</comment>
<dbReference type="PANTHER" id="PTHR48100">
    <property type="entry name" value="BROAD-SPECIFICITY PHOSPHATASE YOR283W-RELATED"/>
    <property type="match status" value="1"/>
</dbReference>
<reference evidence="2" key="1">
    <citation type="submission" date="2022-10" db="EMBL/GenBank/DDBJ databases">
        <authorList>
            <person name="Chen Y."/>
            <person name="Dougan E. K."/>
            <person name="Chan C."/>
            <person name="Rhodes N."/>
            <person name="Thang M."/>
        </authorList>
    </citation>
    <scope>NUCLEOTIDE SEQUENCE</scope>
</reference>
<evidence type="ECO:0000256" key="1">
    <source>
        <dbReference type="PIRSR" id="PIRSR613078-2"/>
    </source>
</evidence>
<gene>
    <name evidence="2" type="ORF">C1SCF055_LOCUS25556</name>
</gene>
<dbReference type="PANTHER" id="PTHR48100:SF44">
    <property type="entry name" value="PHOSPHATASE C1620.13-RELATED"/>
    <property type="match status" value="1"/>
</dbReference>
<dbReference type="InterPro" id="IPR013078">
    <property type="entry name" value="His_Pase_superF_clade-1"/>
</dbReference>
<sequence length="290" mass="32289">MAELPKIAGGEEVLEDLPSEQLVIFIRHAESRWNRAQAALSPLGMLWENDHGLSEEGRLQAERLRTKLREAQAHGVEEMKESEAGEAAWLSKLLSPDVVYSSPFTRALQTACIALQDILPKSHLVVMREAREHKRLGGADSTGVAVGEEIRERVREEIYGLYEDDPEKSAQVLKELEQITMDTSSVTEEWWGNVLGETFEEIDENLEALMHRLRCSRGSLAGGGAVAVLVGHSYIIRTIFDAYLMKGAATQYRSLRSKLIPCCGVVAARITWDEHGPKILEAMPLLNTTL</sequence>
<keyword evidence="5" id="KW-1185">Reference proteome</keyword>
<dbReference type="GO" id="GO:0016791">
    <property type="term" value="F:phosphatase activity"/>
    <property type="evidence" value="ECO:0007669"/>
    <property type="project" value="TreeGrafter"/>
</dbReference>